<keyword evidence="6" id="KW-1185">Reference proteome</keyword>
<evidence type="ECO:0000313" key="5">
    <source>
        <dbReference type="EMBL" id="KFI95681.1"/>
    </source>
</evidence>
<dbReference type="CDD" id="cd06471">
    <property type="entry name" value="ACD_LpsHSP_like"/>
    <property type="match status" value="1"/>
</dbReference>
<dbReference type="RefSeq" id="WP_034529497.1">
    <property type="nucleotide sequence ID" value="NZ_JGZP01000016.1"/>
</dbReference>
<comment type="caution">
    <text evidence="5">The sequence shown here is derived from an EMBL/GenBank/DDBJ whole genome shotgun (WGS) entry which is preliminary data.</text>
</comment>
<feature type="region of interest" description="Disordered" evidence="3">
    <location>
        <begin position="82"/>
        <end position="113"/>
    </location>
</feature>
<feature type="domain" description="SHSP" evidence="4">
    <location>
        <begin position="38"/>
        <end position="175"/>
    </location>
</feature>
<evidence type="ECO:0000256" key="3">
    <source>
        <dbReference type="SAM" id="MobiDB-lite"/>
    </source>
</evidence>
<proteinExistence type="inferred from homology"/>
<reference evidence="5 6" key="1">
    <citation type="submission" date="2014-03" db="EMBL/GenBank/DDBJ databases">
        <title>Genomics of Bifidobacteria.</title>
        <authorList>
            <person name="Ventura M."/>
            <person name="Milani C."/>
            <person name="Lugli G.A."/>
        </authorList>
    </citation>
    <scope>NUCLEOTIDE SEQUENCE [LARGE SCALE GENOMIC DNA]</scope>
    <source>
        <strain evidence="5 6">DSM 23968</strain>
    </source>
</reference>
<dbReference type="InterPro" id="IPR031107">
    <property type="entry name" value="Small_HSP"/>
</dbReference>
<evidence type="ECO:0000313" key="6">
    <source>
        <dbReference type="Proteomes" id="UP000029004"/>
    </source>
</evidence>
<evidence type="ECO:0000259" key="4">
    <source>
        <dbReference type="PROSITE" id="PS01031"/>
    </source>
</evidence>
<name>A0A087DJI1_9BIFI</name>
<dbReference type="Pfam" id="PF00011">
    <property type="entry name" value="HSP20"/>
    <property type="match status" value="2"/>
</dbReference>
<dbReference type="InterPro" id="IPR002068">
    <property type="entry name" value="A-crystallin/Hsp20_dom"/>
</dbReference>
<dbReference type="STRING" id="762211.BSTEL_0487"/>
<evidence type="ECO:0000256" key="2">
    <source>
        <dbReference type="RuleBase" id="RU003616"/>
    </source>
</evidence>
<protein>
    <submittedName>
        <fullName evidence="5">Molecular chaperone Hsp20</fullName>
    </submittedName>
</protein>
<comment type="similarity">
    <text evidence="1 2">Belongs to the small heat shock protein (HSP20) family.</text>
</comment>
<dbReference type="Proteomes" id="UP000029004">
    <property type="component" value="Unassembled WGS sequence"/>
</dbReference>
<dbReference type="OrthoDB" id="5242916at2"/>
<gene>
    <name evidence="5" type="ORF">BSTEL_0487</name>
</gene>
<dbReference type="AlphaFoldDB" id="A0A087DJI1"/>
<sequence>MAMFPALMNDTMFSDLFDDPFFEGWRNMDNQMGSMMPANTMANMMTTDVRETDKGYDVDIDMPGFKKDDIKLELNNGYLTVSASRSSEHEDKAPESANGSDAQGKGEQCACGSDESGRWLRRERYMGSCSRSFYVGDEVKESDIHASYNNGTLCIQVPKMQAQPQVESKHQIAIEG</sequence>
<dbReference type="EMBL" id="JGZP01000016">
    <property type="protein sequence ID" value="KFI95681.1"/>
    <property type="molecule type" value="Genomic_DNA"/>
</dbReference>
<dbReference type="PANTHER" id="PTHR11527">
    <property type="entry name" value="HEAT-SHOCK PROTEIN 20 FAMILY MEMBER"/>
    <property type="match status" value="1"/>
</dbReference>
<dbReference type="InterPro" id="IPR008978">
    <property type="entry name" value="HSP20-like_chaperone"/>
</dbReference>
<dbReference type="PROSITE" id="PS01031">
    <property type="entry name" value="SHSP"/>
    <property type="match status" value="1"/>
</dbReference>
<accession>A0A087DJI1</accession>
<dbReference type="Gene3D" id="2.60.40.790">
    <property type="match status" value="1"/>
</dbReference>
<dbReference type="SUPFAM" id="SSF49764">
    <property type="entry name" value="HSP20-like chaperones"/>
    <property type="match status" value="1"/>
</dbReference>
<organism evidence="5 6">
    <name type="scientific">Bifidobacterium stellenboschense</name>
    <dbReference type="NCBI Taxonomy" id="762211"/>
    <lineage>
        <taxon>Bacteria</taxon>
        <taxon>Bacillati</taxon>
        <taxon>Actinomycetota</taxon>
        <taxon>Actinomycetes</taxon>
        <taxon>Bifidobacteriales</taxon>
        <taxon>Bifidobacteriaceae</taxon>
        <taxon>Bifidobacterium</taxon>
    </lineage>
</organism>
<evidence type="ECO:0000256" key="1">
    <source>
        <dbReference type="PROSITE-ProRule" id="PRU00285"/>
    </source>
</evidence>
<dbReference type="eggNOG" id="COG0071">
    <property type="taxonomic scope" value="Bacteria"/>
</dbReference>